<dbReference type="RefSeq" id="WP_115386069.1">
    <property type="nucleotide sequence ID" value="NZ_CP118930.1"/>
</dbReference>
<evidence type="ECO:0000313" key="2">
    <source>
        <dbReference type="EMBL" id="NOI12123.1"/>
    </source>
</evidence>
<organism evidence="2 3">
    <name type="scientific">Vibrio alginolyticus</name>
    <dbReference type="NCBI Taxonomy" id="663"/>
    <lineage>
        <taxon>Bacteria</taxon>
        <taxon>Pseudomonadati</taxon>
        <taxon>Pseudomonadota</taxon>
        <taxon>Gammaproteobacteria</taxon>
        <taxon>Vibrionales</taxon>
        <taxon>Vibrionaceae</taxon>
        <taxon>Vibrio</taxon>
    </lineage>
</organism>
<dbReference type="Proteomes" id="UP000532247">
    <property type="component" value="Unassembled WGS sequence"/>
</dbReference>
<dbReference type="PROSITE" id="PS00028">
    <property type="entry name" value="ZINC_FINGER_C2H2_1"/>
    <property type="match status" value="1"/>
</dbReference>
<sequence length="128" mass="14896">MEELSKNQKRKLRKSIKHQLGLYSFSELETSIVERLNLDLLTMLVARLNTLQKRTKCIRCNKFFDGVIPMLGHCQSVHKIGEPKQIRTKPFKLKAAKKIRSKEVIIEHKSVHSNLLGITSSRDWKKTK</sequence>
<gene>
    <name evidence="2" type="ORF">F0254_25295</name>
</gene>
<comment type="caution">
    <text evidence="2">The sequence shown here is derived from an EMBL/GenBank/DDBJ whole genome shotgun (WGS) entry which is preliminary data.</text>
</comment>
<protein>
    <recommendedName>
        <fullName evidence="1">C2H2-type domain-containing protein</fullName>
    </recommendedName>
</protein>
<reference evidence="2 3" key="1">
    <citation type="submission" date="2019-09" db="EMBL/GenBank/DDBJ databases">
        <title>Draft genome sequencing and comparative genomics of hatchery-associated Vibrios.</title>
        <authorList>
            <person name="Kehlet-Delgado H."/>
            <person name="Mueller R.S."/>
        </authorList>
    </citation>
    <scope>NUCLEOTIDE SEQUENCE [LARGE SCALE GENOMIC DNA]</scope>
    <source>
        <strain evidence="2 3">081416A</strain>
    </source>
</reference>
<name>A0A7Y4B7P1_VIBAL</name>
<accession>A0A7Y4B7P1</accession>
<evidence type="ECO:0000259" key="1">
    <source>
        <dbReference type="PROSITE" id="PS00028"/>
    </source>
</evidence>
<feature type="domain" description="C2H2-type" evidence="1">
    <location>
        <begin position="57"/>
        <end position="78"/>
    </location>
</feature>
<dbReference type="InterPro" id="IPR013087">
    <property type="entry name" value="Znf_C2H2_type"/>
</dbReference>
<evidence type="ECO:0000313" key="3">
    <source>
        <dbReference type="Proteomes" id="UP000532247"/>
    </source>
</evidence>
<dbReference type="EMBL" id="VTYF01000032">
    <property type="protein sequence ID" value="NOI12123.1"/>
    <property type="molecule type" value="Genomic_DNA"/>
</dbReference>
<proteinExistence type="predicted"/>
<dbReference type="AlphaFoldDB" id="A0A7Y4B7P1"/>